<dbReference type="Pfam" id="PF01323">
    <property type="entry name" value="DSBA"/>
    <property type="match status" value="1"/>
</dbReference>
<dbReference type="InterPro" id="IPR001853">
    <property type="entry name" value="DSBA-like_thioredoxin_dom"/>
</dbReference>
<dbReference type="EMBL" id="UOFK01000128">
    <property type="protein sequence ID" value="VAW77788.1"/>
    <property type="molecule type" value="Genomic_DNA"/>
</dbReference>
<evidence type="ECO:0000259" key="1">
    <source>
        <dbReference type="Pfam" id="PF01323"/>
    </source>
</evidence>
<feature type="domain" description="DSBA-like thioredoxin" evidence="1">
    <location>
        <begin position="9"/>
        <end position="197"/>
    </location>
</feature>
<organism evidence="2">
    <name type="scientific">hydrothermal vent metagenome</name>
    <dbReference type="NCBI Taxonomy" id="652676"/>
    <lineage>
        <taxon>unclassified sequences</taxon>
        <taxon>metagenomes</taxon>
        <taxon>ecological metagenomes</taxon>
    </lineage>
</organism>
<dbReference type="PANTHER" id="PTHR13887:SF41">
    <property type="entry name" value="THIOREDOXIN SUPERFAMILY PROTEIN"/>
    <property type="match status" value="1"/>
</dbReference>
<accession>A0A3B0YAE0</accession>
<dbReference type="PANTHER" id="PTHR13887">
    <property type="entry name" value="GLUTATHIONE S-TRANSFERASE KAPPA"/>
    <property type="match status" value="1"/>
</dbReference>
<dbReference type="SUPFAM" id="SSF52833">
    <property type="entry name" value="Thioredoxin-like"/>
    <property type="match status" value="1"/>
</dbReference>
<dbReference type="GO" id="GO:0016491">
    <property type="term" value="F:oxidoreductase activity"/>
    <property type="evidence" value="ECO:0007669"/>
    <property type="project" value="InterPro"/>
</dbReference>
<dbReference type="InterPro" id="IPR036249">
    <property type="entry name" value="Thioredoxin-like_sf"/>
</dbReference>
<name>A0A3B0YAE0_9ZZZZ</name>
<gene>
    <name evidence="2" type="ORF">MNBD_GAMMA13-1540</name>
</gene>
<sequence length="203" mass="22375">MSDKPTLKVAVISDYICPFCYIGYLRLEKLRPHFELAVNWALVEIHPESPTEGKPIEGLGYSTDRLKRMQGDLGELARAEGVELAPHTFTTNSRKALLLAEASKQHGADIFYPLHQRLFESFLVEGHNIGDTRVLETLANECGVPAETVEKAWVDSAYEQRLQQNMAAAVKNGATSTPTFFIGDQQLNGAVSVDALMAAAKKE</sequence>
<protein>
    <recommendedName>
        <fullName evidence="1">DSBA-like thioredoxin domain-containing protein</fullName>
    </recommendedName>
</protein>
<dbReference type="Gene3D" id="3.40.30.10">
    <property type="entry name" value="Glutaredoxin"/>
    <property type="match status" value="1"/>
</dbReference>
<proteinExistence type="predicted"/>
<evidence type="ECO:0000313" key="2">
    <source>
        <dbReference type="EMBL" id="VAW77788.1"/>
    </source>
</evidence>
<reference evidence="2" key="1">
    <citation type="submission" date="2018-06" db="EMBL/GenBank/DDBJ databases">
        <authorList>
            <person name="Zhirakovskaya E."/>
        </authorList>
    </citation>
    <scope>NUCLEOTIDE SEQUENCE</scope>
</reference>
<dbReference type="AlphaFoldDB" id="A0A3B0YAE0"/>